<organism evidence="1 2">
    <name type="scientific">Parelaphostrongylus tenuis</name>
    <name type="common">Meningeal worm</name>
    <dbReference type="NCBI Taxonomy" id="148309"/>
    <lineage>
        <taxon>Eukaryota</taxon>
        <taxon>Metazoa</taxon>
        <taxon>Ecdysozoa</taxon>
        <taxon>Nematoda</taxon>
        <taxon>Chromadorea</taxon>
        <taxon>Rhabditida</taxon>
        <taxon>Rhabditina</taxon>
        <taxon>Rhabditomorpha</taxon>
        <taxon>Strongyloidea</taxon>
        <taxon>Metastrongylidae</taxon>
        <taxon>Parelaphostrongylus</taxon>
    </lineage>
</organism>
<name>A0AAD5MHT6_PARTN</name>
<proteinExistence type="predicted"/>
<dbReference type="EMBL" id="JAHQIW010003476">
    <property type="protein sequence ID" value="KAJ1358800.1"/>
    <property type="molecule type" value="Genomic_DNA"/>
</dbReference>
<evidence type="ECO:0000313" key="2">
    <source>
        <dbReference type="Proteomes" id="UP001196413"/>
    </source>
</evidence>
<evidence type="ECO:0000313" key="1">
    <source>
        <dbReference type="EMBL" id="KAJ1358800.1"/>
    </source>
</evidence>
<sequence>MGPAYIDDGEFWGIGFKVLIEFTLSIRCPTLYMYRRTLFTLPELTASLVKVAPRE</sequence>
<keyword evidence="2" id="KW-1185">Reference proteome</keyword>
<gene>
    <name evidence="1" type="ORF">KIN20_017321</name>
</gene>
<dbReference type="Proteomes" id="UP001196413">
    <property type="component" value="Unassembled WGS sequence"/>
</dbReference>
<dbReference type="AlphaFoldDB" id="A0AAD5MHT6"/>
<reference evidence="1" key="1">
    <citation type="submission" date="2021-06" db="EMBL/GenBank/DDBJ databases">
        <title>Parelaphostrongylus tenuis whole genome reference sequence.</title>
        <authorList>
            <person name="Garwood T.J."/>
            <person name="Larsen P.A."/>
            <person name="Fountain-Jones N.M."/>
            <person name="Garbe J.R."/>
            <person name="Macchietto M.G."/>
            <person name="Kania S.A."/>
            <person name="Gerhold R.W."/>
            <person name="Richards J.E."/>
            <person name="Wolf T.M."/>
        </authorList>
    </citation>
    <scope>NUCLEOTIDE SEQUENCE</scope>
    <source>
        <strain evidence="1">MNPRO001-30</strain>
        <tissue evidence="1">Meninges</tissue>
    </source>
</reference>
<comment type="caution">
    <text evidence="1">The sequence shown here is derived from an EMBL/GenBank/DDBJ whole genome shotgun (WGS) entry which is preliminary data.</text>
</comment>
<protein>
    <submittedName>
        <fullName evidence="1">Uncharacterized protein</fullName>
    </submittedName>
</protein>
<accession>A0AAD5MHT6</accession>